<dbReference type="EMBL" id="JACIDH010000009">
    <property type="protein sequence ID" value="MBB3879860.1"/>
    <property type="molecule type" value="Genomic_DNA"/>
</dbReference>
<evidence type="ECO:0000313" key="2">
    <source>
        <dbReference type="Proteomes" id="UP000538670"/>
    </source>
</evidence>
<organism evidence="1 2">
    <name type="scientific">Sphingomonas pseudosanguinis</name>
    <dbReference type="NCBI Taxonomy" id="413712"/>
    <lineage>
        <taxon>Bacteria</taxon>
        <taxon>Pseudomonadati</taxon>
        <taxon>Pseudomonadota</taxon>
        <taxon>Alphaproteobacteria</taxon>
        <taxon>Sphingomonadales</taxon>
        <taxon>Sphingomonadaceae</taxon>
        <taxon>Sphingomonas</taxon>
    </lineage>
</organism>
<dbReference type="AlphaFoldDB" id="A0A7W6ABV8"/>
<evidence type="ECO:0000313" key="1">
    <source>
        <dbReference type="EMBL" id="MBB3879860.1"/>
    </source>
</evidence>
<gene>
    <name evidence="1" type="ORF">GGR48_002294</name>
</gene>
<proteinExistence type="predicted"/>
<protein>
    <submittedName>
        <fullName evidence="1">Uncharacterized protein</fullName>
    </submittedName>
</protein>
<accession>A0A7W6ABV8</accession>
<reference evidence="1 2" key="1">
    <citation type="submission" date="2020-08" db="EMBL/GenBank/DDBJ databases">
        <title>Genomic Encyclopedia of Type Strains, Phase IV (KMG-IV): sequencing the most valuable type-strain genomes for metagenomic binning, comparative biology and taxonomic classification.</title>
        <authorList>
            <person name="Goeker M."/>
        </authorList>
    </citation>
    <scope>NUCLEOTIDE SEQUENCE [LARGE SCALE GENOMIC DNA]</scope>
    <source>
        <strain evidence="1 2">DSM 19512</strain>
    </source>
</reference>
<dbReference type="RefSeq" id="WP_183952006.1">
    <property type="nucleotide sequence ID" value="NZ_JACIDH010000009.1"/>
</dbReference>
<dbReference type="Proteomes" id="UP000538670">
    <property type="component" value="Unassembled WGS sequence"/>
</dbReference>
<sequence>MAQTLDEHHRQIAAGIAEVREHCSRPIPDIAALSTARLRLSRTSAARSQYVRDVLFPKLRAGADGVLLSQLDDMQRAFAAKRLASSEHVTTWSSKAIAEDWEGYRQAARRIWAMMEEQMDRERRIFG</sequence>
<name>A0A7W6ABV8_9SPHN</name>
<keyword evidence="2" id="KW-1185">Reference proteome</keyword>
<comment type="caution">
    <text evidence="1">The sequence shown here is derived from an EMBL/GenBank/DDBJ whole genome shotgun (WGS) entry which is preliminary data.</text>
</comment>